<keyword evidence="1" id="KW-0175">Coiled coil</keyword>
<protein>
    <recommendedName>
        <fullName evidence="2">F-box domain-containing protein</fullName>
    </recommendedName>
</protein>
<feature type="coiled-coil region" evidence="1">
    <location>
        <begin position="16"/>
        <end position="43"/>
    </location>
</feature>
<dbReference type="InterPro" id="IPR036047">
    <property type="entry name" value="F-box-like_dom_sf"/>
</dbReference>
<dbReference type="SUPFAM" id="SSF81383">
    <property type="entry name" value="F-box domain"/>
    <property type="match status" value="1"/>
</dbReference>
<dbReference type="Proteomes" id="UP001187192">
    <property type="component" value="Unassembled WGS sequence"/>
</dbReference>
<dbReference type="InterPro" id="IPR001810">
    <property type="entry name" value="F-box_dom"/>
</dbReference>
<sequence>MSKEVADGENPLAPLVTSLQLRIQELEAENAKLLSQLSNCTISEDKKWRGLLCNLPEELLVEILSQLPPESLMQLKCTSKSCTRSCCYKNCDAPKCSEVMFSLLNVSINDDADDQIHFVSKDLSSLLDVTGSDARTITLCNPAIREFKLLPKPSHVFRSRGVGFGYDSRANDYKIVTFGFDNLEHFRAEVYSLTTHSWREIVFGLDIVDCFTFYTRSVHLKGIFYWLSSERNILCFDMCNEVFHSILMPGDCEFEAHNTRLTVWNESVAVIYSHRSGKNAMSFEIWVMDNCYDSNKGSCSWCKVFTIGPLVEMFEALAFRNDDELLIRNFSLALCSYNIRSQKLREIDIFKVNDDVQFWSFSYVKSLVSVRGTK</sequence>
<evidence type="ECO:0000313" key="4">
    <source>
        <dbReference type="Proteomes" id="UP001187192"/>
    </source>
</evidence>
<feature type="domain" description="F-box" evidence="2">
    <location>
        <begin position="49"/>
        <end position="80"/>
    </location>
</feature>
<dbReference type="PANTHER" id="PTHR31672:SF10">
    <property type="entry name" value="F-BOX DOMAIN-CONTAINING PROTEIN"/>
    <property type="match status" value="1"/>
</dbReference>
<gene>
    <name evidence="3" type="ORF">TIFTF001_030662</name>
</gene>
<reference evidence="3" key="1">
    <citation type="submission" date="2023-07" db="EMBL/GenBank/DDBJ databases">
        <title>draft genome sequence of fig (Ficus carica).</title>
        <authorList>
            <person name="Takahashi T."/>
            <person name="Nishimura K."/>
        </authorList>
    </citation>
    <scope>NUCLEOTIDE SEQUENCE</scope>
</reference>
<dbReference type="Pfam" id="PF07734">
    <property type="entry name" value="FBA_1"/>
    <property type="match status" value="1"/>
</dbReference>
<evidence type="ECO:0000259" key="2">
    <source>
        <dbReference type="PROSITE" id="PS50181"/>
    </source>
</evidence>
<dbReference type="PANTHER" id="PTHR31672">
    <property type="entry name" value="BNACNNG10540D PROTEIN"/>
    <property type="match status" value="1"/>
</dbReference>
<accession>A0AA88J5A6</accession>
<dbReference type="Pfam" id="PF00646">
    <property type="entry name" value="F-box"/>
    <property type="match status" value="1"/>
</dbReference>
<dbReference type="AlphaFoldDB" id="A0AA88J5A6"/>
<dbReference type="InterPro" id="IPR006527">
    <property type="entry name" value="F-box-assoc_dom_typ1"/>
</dbReference>
<dbReference type="InterPro" id="IPR017451">
    <property type="entry name" value="F-box-assoc_interact_dom"/>
</dbReference>
<evidence type="ECO:0000256" key="1">
    <source>
        <dbReference type="SAM" id="Coils"/>
    </source>
</evidence>
<dbReference type="NCBIfam" id="TIGR01640">
    <property type="entry name" value="F_box_assoc_1"/>
    <property type="match status" value="1"/>
</dbReference>
<comment type="caution">
    <text evidence="3">The sequence shown here is derived from an EMBL/GenBank/DDBJ whole genome shotgun (WGS) entry which is preliminary data.</text>
</comment>
<dbReference type="InterPro" id="IPR050796">
    <property type="entry name" value="SCF_F-box_component"/>
</dbReference>
<organism evidence="3 4">
    <name type="scientific">Ficus carica</name>
    <name type="common">Common fig</name>
    <dbReference type="NCBI Taxonomy" id="3494"/>
    <lineage>
        <taxon>Eukaryota</taxon>
        <taxon>Viridiplantae</taxon>
        <taxon>Streptophyta</taxon>
        <taxon>Embryophyta</taxon>
        <taxon>Tracheophyta</taxon>
        <taxon>Spermatophyta</taxon>
        <taxon>Magnoliopsida</taxon>
        <taxon>eudicotyledons</taxon>
        <taxon>Gunneridae</taxon>
        <taxon>Pentapetalae</taxon>
        <taxon>rosids</taxon>
        <taxon>fabids</taxon>
        <taxon>Rosales</taxon>
        <taxon>Moraceae</taxon>
        <taxon>Ficeae</taxon>
        <taxon>Ficus</taxon>
    </lineage>
</organism>
<dbReference type="Gene3D" id="1.20.1280.50">
    <property type="match status" value="1"/>
</dbReference>
<proteinExistence type="predicted"/>
<name>A0AA88J5A6_FICCA</name>
<evidence type="ECO:0000313" key="3">
    <source>
        <dbReference type="EMBL" id="GMN61581.1"/>
    </source>
</evidence>
<dbReference type="EMBL" id="BTGU01000114">
    <property type="protein sequence ID" value="GMN61581.1"/>
    <property type="molecule type" value="Genomic_DNA"/>
</dbReference>
<dbReference type="PROSITE" id="PS50181">
    <property type="entry name" value="FBOX"/>
    <property type="match status" value="1"/>
</dbReference>
<keyword evidence="4" id="KW-1185">Reference proteome</keyword>